<evidence type="ECO:0000256" key="6">
    <source>
        <dbReference type="ARBA" id="ARBA00044147"/>
    </source>
</evidence>
<dbReference type="GO" id="GO:0005829">
    <property type="term" value="C:cytosol"/>
    <property type="evidence" value="ECO:0007669"/>
    <property type="project" value="UniProtKB-SubCell"/>
</dbReference>
<organism evidence="11 12">
    <name type="scientific">Lasallia pustulata</name>
    <dbReference type="NCBI Taxonomy" id="136370"/>
    <lineage>
        <taxon>Eukaryota</taxon>
        <taxon>Fungi</taxon>
        <taxon>Dikarya</taxon>
        <taxon>Ascomycota</taxon>
        <taxon>Pezizomycotina</taxon>
        <taxon>Lecanoromycetes</taxon>
        <taxon>OSLEUM clade</taxon>
        <taxon>Umbilicariomycetidae</taxon>
        <taxon>Umbilicariales</taxon>
        <taxon>Umbilicariaceae</taxon>
        <taxon>Lasallia</taxon>
    </lineage>
</organism>
<feature type="region of interest" description="Disordered" evidence="10">
    <location>
        <begin position="1"/>
        <end position="56"/>
    </location>
</feature>
<dbReference type="SUPFAM" id="SSF100950">
    <property type="entry name" value="NagB/RpiA/CoA transferase-like"/>
    <property type="match status" value="1"/>
</dbReference>
<dbReference type="PANTHER" id="PTHR10233">
    <property type="entry name" value="TRANSLATION INITIATION FACTOR EIF-2B"/>
    <property type="match status" value="1"/>
</dbReference>
<evidence type="ECO:0000256" key="7">
    <source>
        <dbReference type="ARBA" id="ARBA00044356"/>
    </source>
</evidence>
<dbReference type="InterPro" id="IPR037171">
    <property type="entry name" value="NagB/RpiA_transferase-like"/>
</dbReference>
<keyword evidence="4 11" id="KW-0396">Initiation factor</keyword>
<dbReference type="InterPro" id="IPR000649">
    <property type="entry name" value="IF-2B-related"/>
</dbReference>
<feature type="compositionally biased region" description="Basic and acidic residues" evidence="10">
    <location>
        <begin position="69"/>
        <end position="93"/>
    </location>
</feature>
<accession>A0A1W5D132</accession>
<keyword evidence="3" id="KW-0963">Cytoplasm</keyword>
<comment type="subunit">
    <text evidence="8">Component of the translation initiation factor 2B (eIF2B) complex which is a heterodecamer of two sets of five different subunits: alpha, beta, gamma, delta and epsilon. Subunits alpha, beta and delta comprise a regulatory subcomplex and subunits epsilon and gamma comprise a catalytic subcomplex. Within the complex, the hexameric regulatory complex resides at the center, with the two heterodimeric catalytic subcomplexes bound on opposite sides.</text>
</comment>
<sequence>MAPSEIPSEYLTTSASLPEGNTSANGTEANSSNVDKSNGQTQTKEANGANGANGTKAAAMVAEVAEVARNEKLSGAEMKKRAKAEKAARRAQEKQAPPPAALVVKTIDGGDEAAKKGSTTAGPTTPGVKTQHKRTGSTNTTHQRPMVSRPAQSQAAPPAAQPKKESKRVALFGHLYGQPRRTTIAGAGKDVHPAVLALGLQMSNYVICGSSARCVATLLVFKRVSTSFQFMLRLAHDSQVIESYITPPQNSLPRHLASHLSPQIDYLVSCRPLSVSMGNAIRWLKVEISDVDPDTPEQSAKHDLCDAIDNFIRERITVANQVIALSAAEKVQDGDVILTFAKSSIVQQTLVEAHRRRTKFRVIVIDSRPLFEGKHLARALADLGLEVQYSLIHAIGHAVKDATKVFLGAHAMMSNGRLYSRVGTAIVAMMAKEADLPVIVCCESVKFTDKVALDSIVTNEVAPPDELTIAGENTTSLSKWGDTPNLQLLNLMYDVTPPEYINMVVTEYGSLPPSSVPVVHRLSTNS</sequence>
<evidence type="ECO:0000256" key="8">
    <source>
        <dbReference type="ARBA" id="ARBA00046432"/>
    </source>
</evidence>
<evidence type="ECO:0000256" key="10">
    <source>
        <dbReference type="SAM" id="MobiDB-lite"/>
    </source>
</evidence>
<keyword evidence="12" id="KW-1185">Reference proteome</keyword>
<dbReference type="EMBL" id="FWEW01001285">
    <property type="protein sequence ID" value="SLM36725.1"/>
    <property type="molecule type" value="Genomic_DNA"/>
</dbReference>
<dbReference type="Proteomes" id="UP000192927">
    <property type="component" value="Unassembled WGS sequence"/>
</dbReference>
<feature type="region of interest" description="Disordered" evidence="10">
    <location>
        <begin position="69"/>
        <end position="166"/>
    </location>
</feature>
<evidence type="ECO:0000256" key="3">
    <source>
        <dbReference type="ARBA" id="ARBA00022490"/>
    </source>
</evidence>
<feature type="compositionally biased region" description="Polar residues" evidence="10">
    <location>
        <begin position="10"/>
        <end position="45"/>
    </location>
</feature>
<evidence type="ECO:0000256" key="2">
    <source>
        <dbReference type="ARBA" id="ARBA00007251"/>
    </source>
</evidence>
<evidence type="ECO:0000256" key="5">
    <source>
        <dbReference type="ARBA" id="ARBA00022917"/>
    </source>
</evidence>
<dbReference type="PANTHER" id="PTHR10233:SF14">
    <property type="entry name" value="TRANSLATION INITIATION FACTOR EIF-2B SUBUNIT DELTA"/>
    <property type="match status" value="1"/>
</dbReference>
<evidence type="ECO:0000313" key="11">
    <source>
        <dbReference type="EMBL" id="SLM36725.1"/>
    </source>
</evidence>
<evidence type="ECO:0000256" key="4">
    <source>
        <dbReference type="ARBA" id="ARBA00022540"/>
    </source>
</evidence>
<dbReference type="GO" id="GO:0003743">
    <property type="term" value="F:translation initiation factor activity"/>
    <property type="evidence" value="ECO:0007669"/>
    <property type="project" value="UniProtKB-KW"/>
</dbReference>
<dbReference type="Gene3D" id="3.40.50.10470">
    <property type="entry name" value="Translation initiation factor eif-2b, domain 2"/>
    <property type="match status" value="1"/>
</dbReference>
<dbReference type="Pfam" id="PF01008">
    <property type="entry name" value="IF-2B"/>
    <property type="match status" value="1"/>
</dbReference>
<comment type="similarity">
    <text evidence="2 9">Belongs to the eIF-2B alpha/beta/delta subunits family.</text>
</comment>
<reference evidence="12" key="1">
    <citation type="submission" date="2017-03" db="EMBL/GenBank/DDBJ databases">
        <authorList>
            <person name="Sharma R."/>
            <person name="Thines M."/>
        </authorList>
    </citation>
    <scope>NUCLEOTIDE SEQUENCE [LARGE SCALE GENOMIC DNA]</scope>
</reference>
<dbReference type="AlphaFoldDB" id="A0A1W5D132"/>
<keyword evidence="5" id="KW-0648">Protein biosynthesis</keyword>
<evidence type="ECO:0000256" key="9">
    <source>
        <dbReference type="RuleBase" id="RU003814"/>
    </source>
</evidence>
<evidence type="ECO:0000256" key="1">
    <source>
        <dbReference type="ARBA" id="ARBA00004514"/>
    </source>
</evidence>
<comment type="subcellular location">
    <subcellularLocation>
        <location evidence="1">Cytoplasm</location>
        <location evidence="1">Cytosol</location>
    </subcellularLocation>
</comment>
<protein>
    <recommendedName>
        <fullName evidence="6">Translation initiation factor eIF2B subunit delta</fullName>
    </recommendedName>
    <alternativeName>
        <fullName evidence="7">eIF2B GDP-GTP exchange factor subunit delta</fullName>
    </alternativeName>
</protein>
<feature type="compositionally biased region" description="Low complexity" evidence="10">
    <location>
        <begin position="46"/>
        <end position="56"/>
    </location>
</feature>
<evidence type="ECO:0000313" key="12">
    <source>
        <dbReference type="Proteomes" id="UP000192927"/>
    </source>
</evidence>
<proteinExistence type="inferred from homology"/>
<name>A0A1W5D132_9LECA</name>
<dbReference type="InterPro" id="IPR042529">
    <property type="entry name" value="IF_2B-like_C"/>
</dbReference>